<evidence type="ECO:0000313" key="2">
    <source>
        <dbReference type="Proteomes" id="UP001239019"/>
    </source>
</evidence>
<dbReference type="Proteomes" id="UP001239019">
    <property type="component" value="Unassembled WGS sequence"/>
</dbReference>
<accession>A0ABU0W6W4</accession>
<dbReference type="EMBL" id="JAVDDT010000002">
    <property type="protein sequence ID" value="MDQ2069205.1"/>
    <property type="molecule type" value="Genomic_DNA"/>
</dbReference>
<evidence type="ECO:0000313" key="1">
    <source>
        <dbReference type="EMBL" id="MDQ2069205.1"/>
    </source>
</evidence>
<reference evidence="1 2" key="1">
    <citation type="submission" date="2023-08" db="EMBL/GenBank/DDBJ databases">
        <title>Whole-genome sequencing of halo(alkali)philic microorganisms from hypersaline lakes.</title>
        <authorList>
            <person name="Sorokin D.Y."/>
            <person name="Abbas B."/>
            <person name="Merkel A.Y."/>
        </authorList>
    </citation>
    <scope>NUCLEOTIDE SEQUENCE [LARGE SCALE GENOMIC DNA]</scope>
    <source>
        <strain evidence="1 2">AB-CW4</strain>
    </source>
</reference>
<proteinExistence type="predicted"/>
<keyword evidence="2" id="KW-1185">Reference proteome</keyword>
<name>A0ABU0W6W4_9GAMM</name>
<protein>
    <submittedName>
        <fullName evidence="1">Uncharacterized protein</fullName>
    </submittedName>
</protein>
<organism evidence="1 2">
    <name type="scientific">Natronospira bacteriovora</name>
    <dbReference type="NCBI Taxonomy" id="3069753"/>
    <lineage>
        <taxon>Bacteria</taxon>
        <taxon>Pseudomonadati</taxon>
        <taxon>Pseudomonadota</taxon>
        <taxon>Gammaproteobacteria</taxon>
        <taxon>Natronospirales</taxon>
        <taxon>Natronospiraceae</taxon>
        <taxon>Natronospira</taxon>
    </lineage>
</organism>
<dbReference type="RefSeq" id="WP_306727692.1">
    <property type="nucleotide sequence ID" value="NZ_JAVDDT010000002.1"/>
</dbReference>
<comment type="caution">
    <text evidence="1">The sequence shown here is derived from an EMBL/GenBank/DDBJ whole genome shotgun (WGS) entry which is preliminary data.</text>
</comment>
<gene>
    <name evidence="1" type="ORF">RBH19_04910</name>
</gene>
<sequence>MAVVGKRRIAIEAIAADCMPDAWCITGSDEGGGGIHLRLERQGDCQPYWVQFPKETLDDSLFHDDGSVLSERGREWLTVFFRDRLEELPEGDERIFLSADIE</sequence>